<dbReference type="AlphaFoldDB" id="A0A9P9H4K8"/>
<keyword evidence="1" id="KW-0732">Signal</keyword>
<comment type="caution">
    <text evidence="2">The sequence shown here is derived from an EMBL/GenBank/DDBJ whole genome shotgun (WGS) entry which is preliminary data.</text>
</comment>
<keyword evidence="3" id="KW-1185">Reference proteome</keyword>
<evidence type="ECO:0008006" key="4">
    <source>
        <dbReference type="Google" id="ProtNLM"/>
    </source>
</evidence>
<name>A0A9P9H4K8_FUSSL</name>
<organism evidence="2 3">
    <name type="scientific">Fusarium solani</name>
    <name type="common">Filamentous fungus</name>
    <dbReference type="NCBI Taxonomy" id="169388"/>
    <lineage>
        <taxon>Eukaryota</taxon>
        <taxon>Fungi</taxon>
        <taxon>Dikarya</taxon>
        <taxon>Ascomycota</taxon>
        <taxon>Pezizomycotina</taxon>
        <taxon>Sordariomycetes</taxon>
        <taxon>Hypocreomycetidae</taxon>
        <taxon>Hypocreales</taxon>
        <taxon>Nectriaceae</taxon>
        <taxon>Fusarium</taxon>
        <taxon>Fusarium solani species complex</taxon>
    </lineage>
</organism>
<reference evidence="2" key="1">
    <citation type="journal article" date="2021" name="Nat. Commun.">
        <title>Genetic determinants of endophytism in the Arabidopsis root mycobiome.</title>
        <authorList>
            <person name="Mesny F."/>
            <person name="Miyauchi S."/>
            <person name="Thiergart T."/>
            <person name="Pickel B."/>
            <person name="Atanasova L."/>
            <person name="Karlsson M."/>
            <person name="Huettel B."/>
            <person name="Barry K.W."/>
            <person name="Haridas S."/>
            <person name="Chen C."/>
            <person name="Bauer D."/>
            <person name="Andreopoulos W."/>
            <person name="Pangilinan J."/>
            <person name="LaButti K."/>
            <person name="Riley R."/>
            <person name="Lipzen A."/>
            <person name="Clum A."/>
            <person name="Drula E."/>
            <person name="Henrissat B."/>
            <person name="Kohler A."/>
            <person name="Grigoriev I.V."/>
            <person name="Martin F.M."/>
            <person name="Hacquard S."/>
        </authorList>
    </citation>
    <scope>NUCLEOTIDE SEQUENCE</scope>
    <source>
        <strain evidence="2">FSSC 5 MPI-SDFR-AT-0091</strain>
    </source>
</reference>
<gene>
    <name evidence="2" type="ORF">B0J15DRAFT_496332</name>
</gene>
<evidence type="ECO:0000313" key="2">
    <source>
        <dbReference type="EMBL" id="KAH7250536.1"/>
    </source>
</evidence>
<evidence type="ECO:0000256" key="1">
    <source>
        <dbReference type="SAM" id="SignalP"/>
    </source>
</evidence>
<dbReference type="EMBL" id="JAGTJS010000012">
    <property type="protein sequence ID" value="KAH7250536.1"/>
    <property type="molecule type" value="Genomic_DNA"/>
</dbReference>
<dbReference type="Proteomes" id="UP000736672">
    <property type="component" value="Unassembled WGS sequence"/>
</dbReference>
<proteinExistence type="predicted"/>
<feature type="signal peptide" evidence="1">
    <location>
        <begin position="1"/>
        <end position="26"/>
    </location>
</feature>
<sequence>MGRKADVFVLVSHFFLTLVPWHPSCCHKETGNRVRVRPGILGHQTAGNTAEKPGRAWSMEQLVECELSGHHAMGELSHFFSALLTKARGTPTL</sequence>
<evidence type="ECO:0000313" key="3">
    <source>
        <dbReference type="Proteomes" id="UP000736672"/>
    </source>
</evidence>
<protein>
    <recommendedName>
        <fullName evidence="4">Secreted protein</fullName>
    </recommendedName>
</protein>
<feature type="chain" id="PRO_5040496652" description="Secreted protein" evidence="1">
    <location>
        <begin position="27"/>
        <end position="93"/>
    </location>
</feature>
<accession>A0A9P9H4K8</accession>